<proteinExistence type="predicted"/>
<keyword evidence="2" id="KW-1185">Reference proteome</keyword>
<dbReference type="EMBL" id="CACRXK020007226">
    <property type="protein sequence ID" value="CAB4011665.1"/>
    <property type="molecule type" value="Genomic_DNA"/>
</dbReference>
<comment type="caution">
    <text evidence="1">The sequence shown here is derived from an EMBL/GenBank/DDBJ whole genome shotgun (WGS) entry which is preliminary data.</text>
</comment>
<dbReference type="OrthoDB" id="514777at2759"/>
<accession>A0A6S7HZ54</accession>
<dbReference type="Gene3D" id="1.25.40.180">
    <property type="match status" value="2"/>
</dbReference>
<name>A0A6S7HZ54_PARCT</name>
<evidence type="ECO:0000313" key="1">
    <source>
        <dbReference type="EMBL" id="CAB4011665.1"/>
    </source>
</evidence>
<feature type="non-terminal residue" evidence="1">
    <location>
        <position position="108"/>
    </location>
</feature>
<dbReference type="Proteomes" id="UP001152795">
    <property type="component" value="Unassembled WGS sequence"/>
</dbReference>
<reference evidence="1" key="1">
    <citation type="submission" date="2020-04" db="EMBL/GenBank/DDBJ databases">
        <authorList>
            <person name="Alioto T."/>
            <person name="Alioto T."/>
            <person name="Gomez Garrido J."/>
        </authorList>
    </citation>
    <scope>NUCLEOTIDE SEQUENCE</scope>
    <source>
        <strain evidence="1">A484AB</strain>
    </source>
</reference>
<protein>
    <submittedName>
        <fullName evidence="1">Uncharacterized protein</fullName>
    </submittedName>
</protein>
<organism evidence="1 2">
    <name type="scientific">Paramuricea clavata</name>
    <name type="common">Red gorgonian</name>
    <name type="synonym">Violescent sea-whip</name>
    <dbReference type="NCBI Taxonomy" id="317549"/>
    <lineage>
        <taxon>Eukaryota</taxon>
        <taxon>Metazoa</taxon>
        <taxon>Cnidaria</taxon>
        <taxon>Anthozoa</taxon>
        <taxon>Octocorallia</taxon>
        <taxon>Malacalcyonacea</taxon>
        <taxon>Plexauridae</taxon>
        <taxon>Paramuricea</taxon>
    </lineage>
</organism>
<evidence type="ECO:0000313" key="2">
    <source>
        <dbReference type="Proteomes" id="UP001152795"/>
    </source>
</evidence>
<gene>
    <name evidence="1" type="ORF">PACLA_8A026705</name>
</gene>
<sequence length="108" mass="12222">MGAVDILFLQCLKDLKQLKGEDWLLELFNNSIVNLATTLAEQGKNAEKMTEILQEQGLIFLSPQLKAQSELFKQIQNDPNVSSLYKWIKDNIDVKLHSSPEFASVLTT</sequence>
<dbReference type="AlphaFoldDB" id="A0A6S7HZ54"/>